<accession>A0ABS8L0L1</accession>
<comment type="caution">
    <text evidence="1">The sequence shown here is derived from an EMBL/GenBank/DDBJ whole genome shotgun (WGS) entry which is preliminary data.</text>
</comment>
<dbReference type="EMBL" id="JAJISD010000009">
    <property type="protein sequence ID" value="MCC8431418.1"/>
    <property type="molecule type" value="Genomic_DNA"/>
</dbReference>
<evidence type="ECO:0000313" key="2">
    <source>
        <dbReference type="Proteomes" id="UP001198862"/>
    </source>
</evidence>
<protein>
    <submittedName>
        <fullName evidence="1">Uncharacterized protein</fullName>
    </submittedName>
</protein>
<organism evidence="1 2">
    <name type="scientific">Reyranella aquatilis</name>
    <dbReference type="NCBI Taxonomy" id="2035356"/>
    <lineage>
        <taxon>Bacteria</taxon>
        <taxon>Pseudomonadati</taxon>
        <taxon>Pseudomonadota</taxon>
        <taxon>Alphaproteobacteria</taxon>
        <taxon>Hyphomicrobiales</taxon>
        <taxon>Reyranellaceae</taxon>
        <taxon>Reyranella</taxon>
    </lineage>
</organism>
<dbReference type="RefSeq" id="WP_230552696.1">
    <property type="nucleotide sequence ID" value="NZ_JAJISD010000009.1"/>
</dbReference>
<proteinExistence type="predicted"/>
<sequence>MDYQVVHPATGDLVMVEGSWPAAARPIRAAFLESEDGKKSPNATPRFILFQDGKIVLTVTGNAGWKDKMWPRIQEVTATKA</sequence>
<evidence type="ECO:0000313" key="1">
    <source>
        <dbReference type="EMBL" id="MCC8431418.1"/>
    </source>
</evidence>
<name>A0ABS8L0L1_9HYPH</name>
<dbReference type="Proteomes" id="UP001198862">
    <property type="component" value="Unassembled WGS sequence"/>
</dbReference>
<keyword evidence="2" id="KW-1185">Reference proteome</keyword>
<reference evidence="1 2" key="1">
    <citation type="submission" date="2021-11" db="EMBL/GenBank/DDBJ databases">
        <authorList>
            <person name="Lee D.-H."/>
            <person name="Kim S.-B."/>
        </authorList>
    </citation>
    <scope>NUCLEOTIDE SEQUENCE [LARGE SCALE GENOMIC DNA]</scope>
    <source>
        <strain evidence="1 2">KCTC 52223</strain>
    </source>
</reference>
<gene>
    <name evidence="1" type="ORF">LJ725_20790</name>
</gene>